<organism evidence="1 2">
    <name type="scientific">Fusarium oxysporum (strain Fo5176)</name>
    <name type="common">Fusarium vascular wilt</name>
    <dbReference type="NCBI Taxonomy" id="660025"/>
    <lineage>
        <taxon>Eukaryota</taxon>
        <taxon>Fungi</taxon>
        <taxon>Dikarya</taxon>
        <taxon>Ascomycota</taxon>
        <taxon>Pezizomycotina</taxon>
        <taxon>Sordariomycetes</taxon>
        <taxon>Hypocreomycetidae</taxon>
        <taxon>Hypocreales</taxon>
        <taxon>Nectriaceae</taxon>
        <taxon>Fusarium</taxon>
        <taxon>Fusarium oxysporum species complex</taxon>
    </lineage>
</organism>
<dbReference type="EnsemblFungi" id="FOXG_08658T0">
    <property type="protein sequence ID" value="FOXG_08658P0"/>
    <property type="gene ID" value="FOXG_08658"/>
</dbReference>
<protein>
    <submittedName>
        <fullName evidence="1">Uncharacterized protein</fullName>
    </submittedName>
</protein>
<dbReference type="VEuPathDB" id="FungiDB:FOXG_08658"/>
<gene>
    <name evidence="1" type="primary">28950285</name>
</gene>
<name>A0A0D2XXE2_FUSOF</name>
<reference evidence="1" key="2">
    <citation type="submission" date="2025-08" db="UniProtKB">
        <authorList>
            <consortium name="EnsemblFungi"/>
        </authorList>
    </citation>
    <scope>IDENTIFICATION</scope>
    <source>
        <strain evidence="1">4287 / CBS 123668 / FGSC 9935 / NRRL 34936</strain>
    </source>
</reference>
<accession>A0A0D2XXE2</accession>
<dbReference type="AlphaFoldDB" id="A0A0D2XXE2"/>
<proteinExistence type="predicted"/>
<reference evidence="2" key="1">
    <citation type="journal article" date="2012" name="Mol. Plant Microbe Interact.">
        <title>A highly conserved effector in Fusarium oxysporum is required for full virulence on Arabidopsis.</title>
        <authorList>
            <person name="Thatcher L.F."/>
            <person name="Gardiner D.M."/>
            <person name="Kazan K."/>
            <person name="Manners J."/>
        </authorList>
    </citation>
    <scope>NUCLEOTIDE SEQUENCE [LARGE SCALE GENOMIC DNA]</scope>
    <source>
        <strain evidence="2">Fo5176</strain>
    </source>
</reference>
<dbReference type="Proteomes" id="UP000002489">
    <property type="component" value="Unassembled WGS sequence"/>
</dbReference>
<sequence length="63" mass="7418">MDGHHQNSILKLSPPEIREHEIERHFHCADCNRQFMNTNNLRMVYPTILSEAEESVVDEKTLI</sequence>
<evidence type="ECO:0000313" key="2">
    <source>
        <dbReference type="Proteomes" id="UP000002489"/>
    </source>
</evidence>
<evidence type="ECO:0000313" key="1">
    <source>
        <dbReference type="EnsemblFungi" id="FOXG_08658P0"/>
    </source>
</evidence>